<organism evidence="2 3">
    <name type="scientific">Paracoccus benzoatiresistens</name>
    <dbReference type="NCBI Taxonomy" id="2997341"/>
    <lineage>
        <taxon>Bacteria</taxon>
        <taxon>Pseudomonadati</taxon>
        <taxon>Pseudomonadota</taxon>
        <taxon>Alphaproteobacteria</taxon>
        <taxon>Rhodobacterales</taxon>
        <taxon>Paracoccaceae</taxon>
        <taxon>Paracoccus</taxon>
    </lineage>
</organism>
<dbReference type="Proteomes" id="UP001149822">
    <property type="component" value="Unassembled WGS sequence"/>
</dbReference>
<keyword evidence="1" id="KW-1133">Transmembrane helix</keyword>
<feature type="transmembrane region" description="Helical" evidence="1">
    <location>
        <begin position="38"/>
        <end position="59"/>
    </location>
</feature>
<keyword evidence="3" id="KW-1185">Reference proteome</keyword>
<evidence type="ECO:0000313" key="3">
    <source>
        <dbReference type="Proteomes" id="UP001149822"/>
    </source>
</evidence>
<gene>
    <name evidence="2" type="ORF">OU682_02115</name>
</gene>
<keyword evidence="1" id="KW-0472">Membrane</keyword>
<evidence type="ECO:0000313" key="2">
    <source>
        <dbReference type="EMBL" id="MCZ0960410.1"/>
    </source>
</evidence>
<protein>
    <submittedName>
        <fullName evidence="2">Uncharacterized protein</fullName>
    </submittedName>
</protein>
<accession>A0ABT4J1A9</accession>
<comment type="caution">
    <text evidence="2">The sequence shown here is derived from an EMBL/GenBank/DDBJ whole genome shotgun (WGS) entry which is preliminary data.</text>
</comment>
<sequence length="61" mass="6374">MTHNADKSGNRLTFRILALLLVVVAIAILAVVQFGLPALGLLGLVLTLVVFAVMLLFAAGN</sequence>
<dbReference type="EMBL" id="JAPTYD010000002">
    <property type="protein sequence ID" value="MCZ0960410.1"/>
    <property type="molecule type" value="Genomic_DNA"/>
</dbReference>
<keyword evidence="1" id="KW-0812">Transmembrane</keyword>
<reference evidence="2" key="1">
    <citation type="submission" date="2022-12" db="EMBL/GenBank/DDBJ databases">
        <title>Paracoccus sp. EF6 isolated from a lake water.</title>
        <authorList>
            <person name="Liu H."/>
        </authorList>
    </citation>
    <scope>NUCLEOTIDE SEQUENCE</scope>
    <source>
        <strain evidence="2">EF6</strain>
    </source>
</reference>
<evidence type="ECO:0000256" key="1">
    <source>
        <dbReference type="SAM" id="Phobius"/>
    </source>
</evidence>
<proteinExistence type="predicted"/>
<dbReference type="RefSeq" id="WP_268940415.1">
    <property type="nucleotide sequence ID" value="NZ_JAPTYD010000002.1"/>
</dbReference>
<feature type="transmembrane region" description="Helical" evidence="1">
    <location>
        <begin position="12"/>
        <end position="32"/>
    </location>
</feature>
<name>A0ABT4J1A9_9RHOB</name>